<sequence>MKAQSARDGQKGQISISRGFSSRPGLTCRPSTAPDMESWKKNTKLKEVFMWPYMNLEELKKTRDFLVLPNARNIHEPHEFVLSGLKQAALGETAGVNVPAFLDEYTMY</sequence>
<accession>A0A2T2N221</accession>
<evidence type="ECO:0000313" key="3">
    <source>
        <dbReference type="Proteomes" id="UP000240883"/>
    </source>
</evidence>
<dbReference type="Proteomes" id="UP000240883">
    <property type="component" value="Unassembled WGS sequence"/>
</dbReference>
<dbReference type="AlphaFoldDB" id="A0A2T2N221"/>
<dbReference type="EMBL" id="KZ678156">
    <property type="protein sequence ID" value="PSN59454.1"/>
    <property type="molecule type" value="Genomic_DNA"/>
</dbReference>
<dbReference type="OrthoDB" id="2922289at2759"/>
<reference evidence="2 3" key="1">
    <citation type="journal article" date="2018" name="Front. Microbiol.">
        <title>Genome-Wide Analysis of Corynespora cassiicola Leaf Fall Disease Putative Effectors.</title>
        <authorList>
            <person name="Lopez D."/>
            <person name="Ribeiro S."/>
            <person name="Label P."/>
            <person name="Fumanal B."/>
            <person name="Venisse J.S."/>
            <person name="Kohler A."/>
            <person name="de Oliveira R.R."/>
            <person name="Labutti K."/>
            <person name="Lipzen A."/>
            <person name="Lail K."/>
            <person name="Bauer D."/>
            <person name="Ohm R.A."/>
            <person name="Barry K.W."/>
            <person name="Spatafora J."/>
            <person name="Grigoriev I.V."/>
            <person name="Martin F.M."/>
            <person name="Pujade-Renaud V."/>
        </authorList>
    </citation>
    <scope>NUCLEOTIDE SEQUENCE [LARGE SCALE GENOMIC DNA]</scope>
    <source>
        <strain evidence="2 3">Philippines</strain>
    </source>
</reference>
<dbReference type="STRING" id="1448308.A0A2T2N221"/>
<protein>
    <submittedName>
        <fullName evidence="2">Uncharacterized protein</fullName>
    </submittedName>
</protein>
<gene>
    <name evidence="2" type="ORF">BS50DRAFT_594693</name>
</gene>
<evidence type="ECO:0000313" key="2">
    <source>
        <dbReference type="EMBL" id="PSN59454.1"/>
    </source>
</evidence>
<proteinExistence type="predicted"/>
<feature type="region of interest" description="Disordered" evidence="1">
    <location>
        <begin position="1"/>
        <end position="38"/>
    </location>
</feature>
<organism evidence="2 3">
    <name type="scientific">Corynespora cassiicola Philippines</name>
    <dbReference type="NCBI Taxonomy" id="1448308"/>
    <lineage>
        <taxon>Eukaryota</taxon>
        <taxon>Fungi</taxon>
        <taxon>Dikarya</taxon>
        <taxon>Ascomycota</taxon>
        <taxon>Pezizomycotina</taxon>
        <taxon>Dothideomycetes</taxon>
        <taxon>Pleosporomycetidae</taxon>
        <taxon>Pleosporales</taxon>
        <taxon>Corynesporascaceae</taxon>
        <taxon>Corynespora</taxon>
    </lineage>
</organism>
<name>A0A2T2N221_CORCC</name>
<evidence type="ECO:0000256" key="1">
    <source>
        <dbReference type="SAM" id="MobiDB-lite"/>
    </source>
</evidence>
<keyword evidence="3" id="KW-1185">Reference proteome</keyword>